<feature type="region of interest" description="Disordered" evidence="1">
    <location>
        <begin position="285"/>
        <end position="392"/>
    </location>
</feature>
<dbReference type="STRING" id="5486.A0A367YPE1"/>
<feature type="transmembrane region" description="Helical" evidence="2">
    <location>
        <begin position="64"/>
        <end position="84"/>
    </location>
</feature>
<sequence>MSAEDKRPDEKLPSGQTELPPYSDISKAAEDEKQPFLTSDEKVAFEEESVNHDVPRSTGKFKHVLRLLALFSVIYVVNFVYLNFDELRYGLTHFKFDSGTSRVPTKPLDHHPLFRNLIDTVDTGSSEQEGEDASKAREIISVGNPFVPPPFFGKSKYSTKLLHHKFGNSWGKPAVVNFTAPSDVSFDGVVLTLHTEVDGVQYDRLANLFVDGIQIWRTSTIEPGGRKTFSDVKKDVSKYSKLFKKKNVPILFQLDNLLTDKLTGTFDVTLTIDLYDFHGFGPHHHSLPHHGGEHHRDHAGKHRKGNKDKRDGESDGDGDDDKKPKEPKEPKKPKKPDHPPHEPHHPPHGPDHPPHEPHHPPHDPDHPPHDPDHPPHDPDHPPHDPDHPHIPHHRFHKEREIFATPKPADQVYPLTFSSKPNVAPIVYLASGRLAVELPKVSKNTTRLQLSIFTSGNAADEFWYSNVLDKFTDVFADEGNQFLGRGPARVVNVYFNGKKIVTQTPEPVIFTGGISPALWSPVVSYNAFDVPSIDVDVTGLLPLLWKHQAASDRTLEIEISNGLGEVGKDDSVSVNENWITTANLLTFENDQVVESSGEIINVDDSGWGHAIGISPHFTRSFQQVVDVSLKAQLISNIVLKLKNKKVLNTTISSYSEAEIANVQNYGRSGDRQSVVHVGHSSQSILIQDNDFPEKIEGRHGRFHAQHEKPLPDNTVFAVNVSLSYPLVLNVNQFAKEIGSDGQFSVDLDVKLVHSTGLDVSLGGGFGNINTGASQNGTSHFVISSKGNHGDGATTSKYKAKARFGGHGRRYERIVDAVNGTITSDRTNTERDDENKKFASVVEVLEHTSKGESAFDFSDRILKALRGKSGKSGRTRTPCHAHGGIRGMRGHRGDVRHPGAH</sequence>
<feature type="domain" description="Peptide N-acetyl-beta-D-glucosaminyl asparaginase amidase A N-terminal" evidence="3">
    <location>
        <begin position="394"/>
        <end position="602"/>
    </location>
</feature>
<accession>A0A367YPE1</accession>
<keyword evidence="2" id="KW-0472">Membrane</keyword>
<feature type="compositionally biased region" description="Basic residues" evidence="1">
    <location>
        <begin position="866"/>
        <end position="877"/>
    </location>
</feature>
<comment type="caution">
    <text evidence="4">The sequence shown here is derived from an EMBL/GenBank/DDBJ whole genome shotgun (WGS) entry which is preliminary data.</text>
</comment>
<dbReference type="Pfam" id="PF12222">
    <property type="entry name" value="PNGaseA"/>
    <property type="match status" value="2"/>
</dbReference>
<dbReference type="PANTHER" id="PTHR31104">
    <property type="entry name" value="PEPTIDE-N4-(N-ACETYL-BETA-GLUCOSAMINYL)ASPARAGINE AMIDASE A PROTEIN"/>
    <property type="match status" value="1"/>
</dbReference>
<evidence type="ECO:0000259" key="3">
    <source>
        <dbReference type="Pfam" id="PF12222"/>
    </source>
</evidence>
<feature type="compositionally biased region" description="Basic residues" evidence="1">
    <location>
        <begin position="297"/>
        <end position="307"/>
    </location>
</feature>
<feature type="domain" description="Peptide N-acetyl-beta-D-glucosaminyl asparaginase amidase A N-terminal" evidence="3">
    <location>
        <begin position="145"/>
        <end position="278"/>
    </location>
</feature>
<evidence type="ECO:0000256" key="1">
    <source>
        <dbReference type="SAM" id="MobiDB-lite"/>
    </source>
</evidence>
<proteinExistence type="predicted"/>
<keyword evidence="5" id="KW-1185">Reference proteome</keyword>
<feature type="compositionally biased region" description="Basic and acidic residues" evidence="1">
    <location>
        <begin position="889"/>
        <end position="899"/>
    </location>
</feature>
<feature type="compositionally biased region" description="Basic and acidic residues" evidence="1">
    <location>
        <begin position="1"/>
        <end position="12"/>
    </location>
</feature>
<keyword evidence="2" id="KW-0812">Transmembrane</keyword>
<dbReference type="OrthoDB" id="1612078at2759"/>
<evidence type="ECO:0000313" key="5">
    <source>
        <dbReference type="Proteomes" id="UP000253472"/>
    </source>
</evidence>
<feature type="region of interest" description="Disordered" evidence="1">
    <location>
        <begin position="1"/>
        <end position="35"/>
    </location>
</feature>
<dbReference type="AlphaFoldDB" id="A0A367YPE1"/>
<evidence type="ECO:0000256" key="2">
    <source>
        <dbReference type="SAM" id="Phobius"/>
    </source>
</evidence>
<protein>
    <recommendedName>
        <fullName evidence="3">Peptide N-acetyl-beta-D-glucosaminyl asparaginase amidase A N-terminal domain-containing protein</fullName>
    </recommendedName>
</protein>
<evidence type="ECO:0000313" key="4">
    <source>
        <dbReference type="EMBL" id="RCK67429.1"/>
    </source>
</evidence>
<reference evidence="4 5" key="1">
    <citation type="submission" date="2018-06" db="EMBL/GenBank/DDBJ databases">
        <title>Whole genome sequencing of Candida tropicalis (genome annotated by CSBL at Korea University).</title>
        <authorList>
            <person name="Ahn J."/>
        </authorList>
    </citation>
    <scope>NUCLEOTIDE SEQUENCE [LARGE SCALE GENOMIC DNA]</scope>
    <source>
        <strain evidence="4 5">ATCC 20962</strain>
    </source>
</reference>
<keyword evidence="2" id="KW-1133">Transmembrane helix</keyword>
<organism evidence="4 5">
    <name type="scientific">Candida viswanathii</name>
    <dbReference type="NCBI Taxonomy" id="5486"/>
    <lineage>
        <taxon>Eukaryota</taxon>
        <taxon>Fungi</taxon>
        <taxon>Dikarya</taxon>
        <taxon>Ascomycota</taxon>
        <taxon>Saccharomycotina</taxon>
        <taxon>Pichiomycetes</taxon>
        <taxon>Debaryomycetaceae</taxon>
        <taxon>Candida/Lodderomyces clade</taxon>
        <taxon>Candida</taxon>
    </lineage>
</organism>
<feature type="region of interest" description="Disordered" evidence="1">
    <location>
        <begin position="866"/>
        <end position="899"/>
    </location>
</feature>
<gene>
    <name evidence="4" type="ORF">Cantr_03027</name>
</gene>
<name>A0A367YPE1_9ASCO</name>
<dbReference type="InterPro" id="IPR021102">
    <property type="entry name" value="PNGase_A"/>
</dbReference>
<feature type="compositionally biased region" description="Basic and acidic residues" evidence="1">
    <location>
        <begin position="320"/>
        <end position="389"/>
    </location>
</feature>
<dbReference type="InterPro" id="IPR056948">
    <property type="entry name" value="PNGaseA_N"/>
</dbReference>
<dbReference type="EMBL" id="QLNQ01000001">
    <property type="protein sequence ID" value="RCK67429.1"/>
    <property type="molecule type" value="Genomic_DNA"/>
</dbReference>
<dbReference type="Proteomes" id="UP000253472">
    <property type="component" value="Unassembled WGS sequence"/>
</dbReference>